<dbReference type="EMBL" id="JACRSO010000001">
    <property type="protein sequence ID" value="MBC8527899.1"/>
    <property type="molecule type" value="Genomic_DNA"/>
</dbReference>
<dbReference type="InterPro" id="IPR017900">
    <property type="entry name" value="4Fe4S_Fe_S_CS"/>
</dbReference>
<accession>A0A926HKX9</accession>
<dbReference type="PROSITE" id="PS00198">
    <property type="entry name" value="4FE4S_FER_1"/>
    <property type="match status" value="2"/>
</dbReference>
<name>A0A926HKX9_9FIRM</name>
<gene>
    <name evidence="5" type="ORF">H8699_00410</name>
</gene>
<evidence type="ECO:0000313" key="5">
    <source>
        <dbReference type="EMBL" id="MBC8527899.1"/>
    </source>
</evidence>
<dbReference type="Pfam" id="PF12838">
    <property type="entry name" value="Fer4_7"/>
    <property type="match status" value="1"/>
</dbReference>
<dbReference type="Pfam" id="PF01243">
    <property type="entry name" value="PNPOx_N"/>
    <property type="match status" value="1"/>
</dbReference>
<comment type="caution">
    <text evidence="5">The sequence shown here is derived from an EMBL/GenBank/DDBJ whole genome shotgun (WGS) entry which is preliminary data.</text>
</comment>
<dbReference type="Proteomes" id="UP000654279">
    <property type="component" value="Unassembled WGS sequence"/>
</dbReference>
<protein>
    <submittedName>
        <fullName evidence="5">4Fe-4S binding protein</fullName>
    </submittedName>
</protein>
<dbReference type="PROSITE" id="PS51379">
    <property type="entry name" value="4FE4S_FER_2"/>
    <property type="match status" value="2"/>
</dbReference>
<evidence type="ECO:0000259" key="4">
    <source>
        <dbReference type="PROSITE" id="PS51379"/>
    </source>
</evidence>
<reference evidence="5" key="1">
    <citation type="submission" date="2020-08" db="EMBL/GenBank/DDBJ databases">
        <title>Genome public.</title>
        <authorList>
            <person name="Liu C."/>
            <person name="Sun Q."/>
        </authorList>
    </citation>
    <scope>NUCLEOTIDE SEQUENCE</scope>
    <source>
        <strain evidence="5">NSJ-44</strain>
    </source>
</reference>
<dbReference type="Gene3D" id="2.30.110.10">
    <property type="entry name" value="Electron Transport, Fmn-binding Protein, Chain A"/>
    <property type="match status" value="1"/>
</dbReference>
<dbReference type="GO" id="GO:0046872">
    <property type="term" value="F:metal ion binding"/>
    <property type="evidence" value="ECO:0007669"/>
    <property type="project" value="UniProtKB-KW"/>
</dbReference>
<evidence type="ECO:0000256" key="1">
    <source>
        <dbReference type="ARBA" id="ARBA00022723"/>
    </source>
</evidence>
<dbReference type="InterPro" id="IPR012349">
    <property type="entry name" value="Split_barrel_FMN-bd"/>
</dbReference>
<feature type="domain" description="4Fe-4S ferredoxin-type" evidence="4">
    <location>
        <begin position="180"/>
        <end position="208"/>
    </location>
</feature>
<dbReference type="RefSeq" id="WP_249283981.1">
    <property type="nucleotide sequence ID" value="NZ_JACRSO010000001.1"/>
</dbReference>
<dbReference type="Gene3D" id="3.30.70.20">
    <property type="match status" value="1"/>
</dbReference>
<keyword evidence="2" id="KW-0408">Iron</keyword>
<dbReference type="SUPFAM" id="SSF50475">
    <property type="entry name" value="FMN-binding split barrel"/>
    <property type="match status" value="1"/>
</dbReference>
<keyword evidence="1" id="KW-0479">Metal-binding</keyword>
<dbReference type="InterPro" id="IPR011576">
    <property type="entry name" value="Pyridox_Oxase_N"/>
</dbReference>
<dbReference type="SUPFAM" id="SSF54862">
    <property type="entry name" value="4Fe-4S ferredoxins"/>
    <property type="match status" value="1"/>
</dbReference>
<proteinExistence type="predicted"/>
<feature type="domain" description="4Fe-4S ferredoxin-type" evidence="4">
    <location>
        <begin position="150"/>
        <end position="179"/>
    </location>
</feature>
<sequence>MTVNDYFAYLVEQIHTTVLATLDERGLPCTCAVDMMDWDKAGAYFLTARGKHLYSRLMRCNQVALTGVKGADTLRSAALSLQGEVRPADEGRLQRLLEKNPYMAQIYPTAAARRALAAFQIYRGCGEWFDLSVRPVVRRSFTFGGAPLPAQGYRMSGRCTGCGKCLAACPQDCIDLSTGRATILQAHCLRCGNCYTSCPAGAVIKEKEAVK</sequence>
<keyword evidence="6" id="KW-1185">Reference proteome</keyword>
<dbReference type="AlphaFoldDB" id="A0A926HKX9"/>
<dbReference type="InterPro" id="IPR017896">
    <property type="entry name" value="4Fe4S_Fe-S-bd"/>
</dbReference>
<organism evidence="5 6">
    <name type="scientific">Luoshenia tenuis</name>
    <dbReference type="NCBI Taxonomy" id="2763654"/>
    <lineage>
        <taxon>Bacteria</taxon>
        <taxon>Bacillati</taxon>
        <taxon>Bacillota</taxon>
        <taxon>Clostridia</taxon>
        <taxon>Christensenellales</taxon>
        <taxon>Christensenellaceae</taxon>
        <taxon>Luoshenia</taxon>
    </lineage>
</organism>
<dbReference type="GO" id="GO:0051536">
    <property type="term" value="F:iron-sulfur cluster binding"/>
    <property type="evidence" value="ECO:0007669"/>
    <property type="project" value="UniProtKB-KW"/>
</dbReference>
<evidence type="ECO:0000256" key="2">
    <source>
        <dbReference type="ARBA" id="ARBA00023004"/>
    </source>
</evidence>
<keyword evidence="3" id="KW-0411">Iron-sulfur</keyword>
<evidence type="ECO:0000256" key="3">
    <source>
        <dbReference type="ARBA" id="ARBA00023014"/>
    </source>
</evidence>
<evidence type="ECO:0000313" key="6">
    <source>
        <dbReference type="Proteomes" id="UP000654279"/>
    </source>
</evidence>